<reference evidence="3" key="1">
    <citation type="submission" date="2016-07" db="EMBL/GenBank/DDBJ databases">
        <title>Sequence Frankia sp. strain CcI1.17.</title>
        <authorList>
            <person name="Ghodhbane-Gtari F."/>
            <person name="Swanson E."/>
            <person name="Gueddou A."/>
            <person name="Morris K."/>
            <person name="Hezbri K."/>
            <person name="Ktari A."/>
            <person name="Nouioui I."/>
            <person name="Abebe-Akele F."/>
            <person name="Simpson S."/>
            <person name="Thomas K."/>
            <person name="Gtari M."/>
            <person name="Tisa L.S."/>
            <person name="Hurst S."/>
        </authorList>
    </citation>
    <scope>NUCLEOTIDE SEQUENCE [LARGE SCALE GENOMIC DNA]</scope>
    <source>
        <strain evidence="3">Cc1.17</strain>
    </source>
</reference>
<sequence length="130" mass="15024">MTQQPYPRHHEISILPGRGDLMAELASRLEALDALLNRLEDAERQAADAGEHILRTRQWQEDTVRTLQEERARMRQRQQALDDLAEHARAAVEALHGSHRTLLPEVRQLEVELQVLDNSGFLSRRQSRPH</sequence>
<proteinExistence type="predicted"/>
<protein>
    <submittedName>
        <fullName evidence="2">Uncharacterized protein</fullName>
    </submittedName>
</protein>
<feature type="coiled-coil region" evidence="1">
    <location>
        <begin position="22"/>
        <end position="87"/>
    </location>
</feature>
<name>A0A1S1RI74_9ACTN</name>
<dbReference type="OrthoDB" id="3214751at2"/>
<evidence type="ECO:0000256" key="1">
    <source>
        <dbReference type="SAM" id="Coils"/>
    </source>
</evidence>
<evidence type="ECO:0000313" key="2">
    <source>
        <dbReference type="EMBL" id="OHV45930.1"/>
    </source>
</evidence>
<comment type="caution">
    <text evidence="2">The sequence shown here is derived from an EMBL/GenBank/DDBJ whole genome shotgun (WGS) entry which is preliminary data.</text>
</comment>
<dbReference type="Proteomes" id="UP000179627">
    <property type="component" value="Unassembled WGS sequence"/>
</dbReference>
<dbReference type="AlphaFoldDB" id="A0A1S1RI74"/>
<gene>
    <name evidence="2" type="ORF">CC117_09245</name>
</gene>
<dbReference type="RefSeq" id="WP_071082189.1">
    <property type="nucleotide sequence ID" value="NZ_MBLM01000003.1"/>
</dbReference>
<dbReference type="EMBL" id="MBLM01000003">
    <property type="protein sequence ID" value="OHV45930.1"/>
    <property type="molecule type" value="Genomic_DNA"/>
</dbReference>
<organism evidence="2 3">
    <name type="scientific">Parafrankia colletiae</name>
    <dbReference type="NCBI Taxonomy" id="573497"/>
    <lineage>
        <taxon>Bacteria</taxon>
        <taxon>Bacillati</taxon>
        <taxon>Actinomycetota</taxon>
        <taxon>Actinomycetes</taxon>
        <taxon>Frankiales</taxon>
        <taxon>Frankiaceae</taxon>
        <taxon>Parafrankia</taxon>
    </lineage>
</organism>
<accession>A0A1S1RI74</accession>
<evidence type="ECO:0000313" key="3">
    <source>
        <dbReference type="Proteomes" id="UP000179627"/>
    </source>
</evidence>
<keyword evidence="1" id="KW-0175">Coiled coil</keyword>
<keyword evidence="3" id="KW-1185">Reference proteome</keyword>